<dbReference type="PANTHER" id="PTHR44337:SF17">
    <property type="entry name" value="CARCINOEMBRYONIC ANTIGEN-RELATED CELL ADHESION MOLECULE 5 ISOFORM X1"/>
    <property type="match status" value="1"/>
</dbReference>
<organism evidence="6 7">
    <name type="scientific">Chiloscyllium punctatum</name>
    <name type="common">Brownbanded bambooshark</name>
    <name type="synonym">Hemiscyllium punctatum</name>
    <dbReference type="NCBI Taxonomy" id="137246"/>
    <lineage>
        <taxon>Eukaryota</taxon>
        <taxon>Metazoa</taxon>
        <taxon>Chordata</taxon>
        <taxon>Craniata</taxon>
        <taxon>Vertebrata</taxon>
        <taxon>Chondrichthyes</taxon>
        <taxon>Elasmobranchii</taxon>
        <taxon>Galeomorphii</taxon>
        <taxon>Galeoidea</taxon>
        <taxon>Orectolobiformes</taxon>
        <taxon>Hemiscylliidae</taxon>
        <taxon>Chiloscyllium</taxon>
    </lineage>
</organism>
<evidence type="ECO:0000313" key="6">
    <source>
        <dbReference type="EMBL" id="GCC18973.1"/>
    </source>
</evidence>
<feature type="non-terminal residue" evidence="6">
    <location>
        <position position="1"/>
    </location>
</feature>
<dbReference type="SUPFAM" id="SSF48726">
    <property type="entry name" value="Immunoglobulin"/>
    <property type="match status" value="2"/>
</dbReference>
<evidence type="ECO:0000256" key="2">
    <source>
        <dbReference type="ARBA" id="ARBA00023157"/>
    </source>
</evidence>
<dbReference type="InterPro" id="IPR007110">
    <property type="entry name" value="Ig-like_dom"/>
</dbReference>
<dbReference type="PROSITE" id="PS50835">
    <property type="entry name" value="IG_LIKE"/>
    <property type="match status" value="1"/>
</dbReference>
<dbReference type="InterPro" id="IPR003598">
    <property type="entry name" value="Ig_sub2"/>
</dbReference>
<evidence type="ECO:0000256" key="4">
    <source>
        <dbReference type="ARBA" id="ARBA00023319"/>
    </source>
</evidence>
<feature type="domain" description="Ig-like" evidence="5">
    <location>
        <begin position="105"/>
        <end position="187"/>
    </location>
</feature>
<evidence type="ECO:0000313" key="7">
    <source>
        <dbReference type="Proteomes" id="UP000287033"/>
    </source>
</evidence>
<dbReference type="PANTHER" id="PTHR44337">
    <property type="entry name" value="CARCINOEMBRYONIC ANTIGEN-RELATED CELL ADHESION MOLECULE 8"/>
    <property type="match status" value="1"/>
</dbReference>
<evidence type="ECO:0000259" key="5">
    <source>
        <dbReference type="PROSITE" id="PS50835"/>
    </source>
</evidence>
<accession>A0A401RLD9</accession>
<reference evidence="6 7" key="1">
    <citation type="journal article" date="2018" name="Nat. Ecol. Evol.">
        <title>Shark genomes provide insights into elasmobranch evolution and the origin of vertebrates.</title>
        <authorList>
            <person name="Hara Y"/>
            <person name="Yamaguchi K"/>
            <person name="Onimaru K"/>
            <person name="Kadota M"/>
            <person name="Koyanagi M"/>
            <person name="Keeley SD"/>
            <person name="Tatsumi K"/>
            <person name="Tanaka K"/>
            <person name="Motone F"/>
            <person name="Kageyama Y"/>
            <person name="Nozu R"/>
            <person name="Adachi N"/>
            <person name="Nishimura O"/>
            <person name="Nakagawa R"/>
            <person name="Tanegashima C"/>
            <person name="Kiyatake I"/>
            <person name="Matsumoto R"/>
            <person name="Murakumo K"/>
            <person name="Nishida K"/>
            <person name="Terakita A"/>
            <person name="Kuratani S"/>
            <person name="Sato K"/>
            <person name="Hyodo S Kuraku.S."/>
        </authorList>
    </citation>
    <scope>NUCLEOTIDE SEQUENCE [LARGE SCALE GENOMIC DNA]</scope>
</reference>
<dbReference type="InterPro" id="IPR013783">
    <property type="entry name" value="Ig-like_fold"/>
</dbReference>
<evidence type="ECO:0000256" key="1">
    <source>
        <dbReference type="ARBA" id="ARBA00022729"/>
    </source>
</evidence>
<keyword evidence="1" id="KW-0732">Signal</keyword>
<dbReference type="InterPro" id="IPR052598">
    <property type="entry name" value="IgSF_CEA-related"/>
</dbReference>
<protein>
    <recommendedName>
        <fullName evidence="5">Ig-like domain-containing protein</fullName>
    </recommendedName>
</protein>
<dbReference type="Pfam" id="PF07679">
    <property type="entry name" value="I-set"/>
    <property type="match status" value="1"/>
</dbReference>
<keyword evidence="4" id="KW-0393">Immunoglobulin domain</keyword>
<dbReference type="OMA" id="NIQSIRW"/>
<keyword evidence="2" id="KW-1015">Disulfide bond</keyword>
<dbReference type="Proteomes" id="UP000287033">
    <property type="component" value="Unassembled WGS sequence"/>
</dbReference>
<dbReference type="OrthoDB" id="6353782at2759"/>
<dbReference type="InterPro" id="IPR013098">
    <property type="entry name" value="Ig_I-set"/>
</dbReference>
<dbReference type="SMART" id="SM00409">
    <property type="entry name" value="IG"/>
    <property type="match status" value="2"/>
</dbReference>
<dbReference type="AlphaFoldDB" id="A0A401RLD9"/>
<comment type="caution">
    <text evidence="6">The sequence shown here is derived from an EMBL/GenBank/DDBJ whole genome shotgun (WGS) entry which is preliminary data.</text>
</comment>
<dbReference type="InterPro" id="IPR003599">
    <property type="entry name" value="Ig_sub"/>
</dbReference>
<dbReference type="Gene3D" id="2.60.40.10">
    <property type="entry name" value="Immunoglobulins"/>
    <property type="match status" value="2"/>
</dbReference>
<dbReference type="STRING" id="137246.A0A401RLD9"/>
<dbReference type="EMBL" id="BEZZ01003134">
    <property type="protein sequence ID" value="GCC18973.1"/>
    <property type="molecule type" value="Genomic_DNA"/>
</dbReference>
<proteinExistence type="predicted"/>
<keyword evidence="3" id="KW-0325">Glycoprotein</keyword>
<dbReference type="SMART" id="SM00408">
    <property type="entry name" value="IGc2"/>
    <property type="match status" value="1"/>
</dbReference>
<sequence length="193" mass="21831">KVIHAAAGSDVKFPGPHNPQNYRRVVWVFSDHIRSDIVVFTKGSKTNVEVRKKYKNRIQYEALDFSFVLQNVQEPDSGIYNLISRRFARVINEVTLHVFKQLDEPDISSNSSLENSFIALTCILSGNIQSIRWLAITGGASNARYTLINNNTTLVIKNAQKSDSGIYGCFIQNPFSESSAFYELTVKYIEPFT</sequence>
<gene>
    <name evidence="6" type="ORF">chiPu_0020939</name>
</gene>
<evidence type="ECO:0000256" key="3">
    <source>
        <dbReference type="ARBA" id="ARBA00023180"/>
    </source>
</evidence>
<name>A0A401RLD9_CHIPU</name>
<dbReference type="InterPro" id="IPR036179">
    <property type="entry name" value="Ig-like_dom_sf"/>
</dbReference>
<keyword evidence="7" id="KW-1185">Reference proteome</keyword>